<dbReference type="PANTHER" id="PTHR33116:SF86">
    <property type="entry name" value="REVERSE TRANSCRIPTASE DOMAIN-CONTAINING PROTEIN"/>
    <property type="match status" value="1"/>
</dbReference>
<gene>
    <name evidence="2" type="primary">LOC104728548</name>
</gene>
<dbReference type="RefSeq" id="XP_010445811.1">
    <property type="nucleotide sequence ID" value="XM_010447509.1"/>
</dbReference>
<dbReference type="GeneID" id="104728548"/>
<accession>A0ABM0USZ1</accession>
<dbReference type="Proteomes" id="UP000694864">
    <property type="component" value="Chromosome 11"/>
</dbReference>
<name>A0ABM0USZ1_CAMSA</name>
<evidence type="ECO:0000313" key="1">
    <source>
        <dbReference type="Proteomes" id="UP000694864"/>
    </source>
</evidence>
<evidence type="ECO:0000313" key="2">
    <source>
        <dbReference type="RefSeq" id="XP_010445811.1"/>
    </source>
</evidence>
<reference evidence="2" key="2">
    <citation type="submission" date="2025-08" db="UniProtKB">
        <authorList>
            <consortium name="RefSeq"/>
        </authorList>
    </citation>
    <scope>IDENTIFICATION</scope>
    <source>
        <tissue evidence="2">Leaf</tissue>
    </source>
</reference>
<dbReference type="PANTHER" id="PTHR33116">
    <property type="entry name" value="REVERSE TRANSCRIPTASE ZINC-BINDING DOMAIN-CONTAINING PROTEIN-RELATED-RELATED"/>
    <property type="match status" value="1"/>
</dbReference>
<sequence length="182" mass="20168">MDFLDYVVLIANLRKAERSKLITGIKVSTACPMVSHLLFAGDSLFFCRATKEQCESVLGILRQYARVSGQKINFQKSSVQFRHTVDADLREELKGVLGITNLGGMSSYLGICESLGGSKTKVFSYVQDRLQKWTGGWPARLLSRGGKEVMIKSVATAVPTFVMSWKLTSTVSNFWWSASGNK</sequence>
<keyword evidence="1" id="KW-1185">Reference proteome</keyword>
<proteinExistence type="predicted"/>
<reference evidence="1" key="1">
    <citation type="journal article" date="2014" name="Nat. Commun.">
        <title>The emerging biofuel crop Camelina sativa retains a highly undifferentiated hexaploid genome structure.</title>
        <authorList>
            <person name="Kagale S."/>
            <person name="Koh C."/>
            <person name="Nixon J."/>
            <person name="Bollina V."/>
            <person name="Clarke W.E."/>
            <person name="Tuteja R."/>
            <person name="Spillane C."/>
            <person name="Robinson S.J."/>
            <person name="Links M.G."/>
            <person name="Clarke C."/>
            <person name="Higgins E.E."/>
            <person name="Huebert T."/>
            <person name="Sharpe A.G."/>
            <person name="Parkin I.A."/>
        </authorList>
    </citation>
    <scope>NUCLEOTIDE SEQUENCE [LARGE SCALE GENOMIC DNA]</scope>
    <source>
        <strain evidence="1">cv. DH55</strain>
    </source>
</reference>
<protein>
    <submittedName>
        <fullName evidence="2">Uncharacterized protein LOC104728548</fullName>
    </submittedName>
</protein>
<organism evidence="1 2">
    <name type="scientific">Camelina sativa</name>
    <name type="common">False flax</name>
    <name type="synonym">Myagrum sativum</name>
    <dbReference type="NCBI Taxonomy" id="90675"/>
    <lineage>
        <taxon>Eukaryota</taxon>
        <taxon>Viridiplantae</taxon>
        <taxon>Streptophyta</taxon>
        <taxon>Embryophyta</taxon>
        <taxon>Tracheophyta</taxon>
        <taxon>Spermatophyta</taxon>
        <taxon>Magnoliopsida</taxon>
        <taxon>eudicotyledons</taxon>
        <taxon>Gunneridae</taxon>
        <taxon>Pentapetalae</taxon>
        <taxon>rosids</taxon>
        <taxon>malvids</taxon>
        <taxon>Brassicales</taxon>
        <taxon>Brassicaceae</taxon>
        <taxon>Camelineae</taxon>
        <taxon>Camelina</taxon>
    </lineage>
</organism>